<dbReference type="Pfam" id="PF03713">
    <property type="entry name" value="DUF305"/>
    <property type="match status" value="1"/>
</dbReference>
<dbReference type="PANTHER" id="PTHR36933">
    <property type="entry name" value="SLL0788 PROTEIN"/>
    <property type="match status" value="1"/>
</dbReference>
<gene>
    <name evidence="3" type="ORF">HEB94_005230</name>
</gene>
<name>A0A927N3Q2_9ACTN</name>
<organism evidence="3 4">
    <name type="scientific">Actinopolymorpha pittospori</name>
    <dbReference type="NCBI Taxonomy" id="648752"/>
    <lineage>
        <taxon>Bacteria</taxon>
        <taxon>Bacillati</taxon>
        <taxon>Actinomycetota</taxon>
        <taxon>Actinomycetes</taxon>
        <taxon>Propionibacteriales</taxon>
        <taxon>Actinopolymorphaceae</taxon>
        <taxon>Actinopolymorpha</taxon>
    </lineage>
</organism>
<dbReference type="Proteomes" id="UP000638648">
    <property type="component" value="Unassembled WGS sequence"/>
</dbReference>
<feature type="domain" description="DUF305" evidence="2">
    <location>
        <begin position="66"/>
        <end position="219"/>
    </location>
</feature>
<dbReference type="PROSITE" id="PS51257">
    <property type="entry name" value="PROKAR_LIPOPROTEIN"/>
    <property type="match status" value="1"/>
</dbReference>
<feature type="signal peptide" evidence="1">
    <location>
        <begin position="1"/>
        <end position="24"/>
    </location>
</feature>
<protein>
    <submittedName>
        <fullName evidence="3">Uncharacterized protein (DUF305 family)</fullName>
    </submittedName>
</protein>
<dbReference type="Gene3D" id="1.20.1260.10">
    <property type="match status" value="1"/>
</dbReference>
<accession>A0A927N3Q2</accession>
<feature type="chain" id="PRO_5037458224" evidence="1">
    <location>
        <begin position="25"/>
        <end position="241"/>
    </location>
</feature>
<reference evidence="3" key="1">
    <citation type="submission" date="2020-10" db="EMBL/GenBank/DDBJ databases">
        <title>Sequencing the genomes of 1000 actinobacteria strains.</title>
        <authorList>
            <person name="Klenk H.-P."/>
        </authorList>
    </citation>
    <scope>NUCLEOTIDE SEQUENCE</scope>
    <source>
        <strain evidence="3">DSM 45354</strain>
    </source>
</reference>
<dbReference type="InterPro" id="IPR012347">
    <property type="entry name" value="Ferritin-like"/>
</dbReference>
<dbReference type="EMBL" id="JADBEM010000001">
    <property type="protein sequence ID" value="MBE1608382.1"/>
    <property type="molecule type" value="Genomic_DNA"/>
</dbReference>
<proteinExistence type="predicted"/>
<dbReference type="PANTHER" id="PTHR36933:SF1">
    <property type="entry name" value="SLL0788 PROTEIN"/>
    <property type="match status" value="1"/>
</dbReference>
<evidence type="ECO:0000313" key="3">
    <source>
        <dbReference type="EMBL" id="MBE1608382.1"/>
    </source>
</evidence>
<dbReference type="AlphaFoldDB" id="A0A927N3Q2"/>
<evidence type="ECO:0000259" key="2">
    <source>
        <dbReference type="Pfam" id="PF03713"/>
    </source>
</evidence>
<dbReference type="InterPro" id="IPR005183">
    <property type="entry name" value="DUF305_CopM-like"/>
</dbReference>
<sequence length="241" mass="25948">MSRTAWLGALVIALLTAGCGAAGADTTVQLGGTTATAPAARTVERPWGTVAAFPELRQAEIPVAADRGFVADMLTHHRQAIELSENVLRHEGLDERVAATARYIAADQKNEIEVMTTWSRAWEESFRKYGHGAHAPAMHAAHDSSSMPGMVAPETVARVRTLPREEAQVEFLRLMVEHHEGAVTMSQDYLGTDHNSFTRTIAQHIIREQTTEITYMRRLADSLSGATPASGATPTPGAGAP</sequence>
<dbReference type="RefSeq" id="WP_192752164.1">
    <property type="nucleotide sequence ID" value="NZ_BAABJL010000134.1"/>
</dbReference>
<evidence type="ECO:0000256" key="1">
    <source>
        <dbReference type="SAM" id="SignalP"/>
    </source>
</evidence>
<keyword evidence="4" id="KW-1185">Reference proteome</keyword>
<comment type="caution">
    <text evidence="3">The sequence shown here is derived from an EMBL/GenBank/DDBJ whole genome shotgun (WGS) entry which is preliminary data.</text>
</comment>
<keyword evidence="1" id="KW-0732">Signal</keyword>
<evidence type="ECO:0000313" key="4">
    <source>
        <dbReference type="Proteomes" id="UP000638648"/>
    </source>
</evidence>